<dbReference type="EMBL" id="ADZX01000304">
    <property type="protein sequence ID" value="EFK97234.1"/>
    <property type="molecule type" value="Genomic_DNA"/>
</dbReference>
<reference evidence="1" key="1">
    <citation type="submission" date="2010-07" db="EMBL/GenBank/DDBJ databases">
        <authorList>
            <consortium name="CONSOLIDER consortium CSD2007-00005"/>
            <person name="Guazzaroni M.-E."/>
            <person name="Richter M."/>
            <person name="Garcia-Salamanca A."/>
            <person name="Yarza P."/>
            <person name="Ferrer M."/>
        </authorList>
    </citation>
    <scope>NUCLEOTIDE SEQUENCE</scope>
</reference>
<organism evidence="1">
    <name type="scientific">sediment metagenome</name>
    <dbReference type="NCBI Taxonomy" id="749907"/>
    <lineage>
        <taxon>unclassified sequences</taxon>
        <taxon>metagenomes</taxon>
        <taxon>ecological metagenomes</taxon>
    </lineage>
</organism>
<comment type="caution">
    <text evidence="1">The sequence shown here is derived from an EMBL/GenBank/DDBJ whole genome shotgun (WGS) entry which is preliminary data.</text>
</comment>
<gene>
    <name evidence="1" type="ORF">LDC_0730</name>
</gene>
<sequence>TNRSGPGNIIPVAVQTISAAQFPERHIFHAAQLFYCAMNGRFESKMRRSGRTAREAHYSY</sequence>
<accession>D9PGT3</accession>
<name>D9PGT3_9ZZZZ</name>
<protein>
    <submittedName>
        <fullName evidence="1">Uncharacterized protein</fullName>
    </submittedName>
</protein>
<proteinExistence type="predicted"/>
<feature type="non-terminal residue" evidence="1">
    <location>
        <position position="1"/>
    </location>
</feature>
<dbReference type="AlphaFoldDB" id="D9PGT3"/>
<evidence type="ECO:0000313" key="1">
    <source>
        <dbReference type="EMBL" id="EFK97234.1"/>
    </source>
</evidence>
<reference evidence="1" key="2">
    <citation type="journal article" date="2011" name="Microb. Ecol.">
        <title>Taxonomic and Functional Metagenomic Profiling of the Microbial Community in the Anoxic Sediment of a Sub-saline Shallow Lake (Laguna de Carrizo, Central Spain).</title>
        <authorList>
            <person name="Ferrer M."/>
            <person name="Guazzaroni M.E."/>
            <person name="Richter M."/>
            <person name="Garcia-Salamanca A."/>
            <person name="Yarza P."/>
            <person name="Suarez-Suarez A."/>
            <person name="Solano J."/>
            <person name="Alcaide M."/>
            <person name="van Dillewijn P."/>
            <person name="Molina-Henares M.A."/>
            <person name="Lopez-Cortes N."/>
            <person name="Al-Ramahi Y."/>
            <person name="Guerrero C."/>
            <person name="Acosta A."/>
            <person name="de Eugenio L.I."/>
            <person name="Martinez V."/>
            <person name="Marques S."/>
            <person name="Rojo F."/>
            <person name="Santero E."/>
            <person name="Genilloud O."/>
            <person name="Perez-Perez J."/>
            <person name="Rossello-Mora R."/>
            <person name="Ramos J.L."/>
        </authorList>
    </citation>
    <scope>NUCLEOTIDE SEQUENCE</scope>
</reference>